<dbReference type="PANTHER" id="PTHR34387:SF1">
    <property type="entry name" value="PERIPLASMIC IMMUNOGENIC PROTEIN"/>
    <property type="match status" value="1"/>
</dbReference>
<name>A0A0B4XR71_9GAMM</name>
<gene>
    <name evidence="2" type="ORF">S7S_11600</name>
</gene>
<keyword evidence="3" id="KW-1185">Reference proteome</keyword>
<evidence type="ECO:0000313" key="3">
    <source>
        <dbReference type="Proteomes" id="UP000006764"/>
    </source>
</evidence>
<feature type="signal peptide" evidence="1">
    <location>
        <begin position="1"/>
        <end position="24"/>
    </location>
</feature>
<sequence>MAIRRITGTFFLLTLLAGGLTACGAGTHPAPRDTLDVSGTGEVKATPDRFRVRAVSSRTGDDINAMKQEVDAEIGAAIKLAGELNIPDNQVSATGITIQPEWQWQPERKLIGHRVARDIDFAVDGIDDYAALLEALTEIGFTELNQAGAELADPVALEEEALRKAVEDARRKAQILADAAGRKLGQVILVQEQGGSMPQPMMMAMDMAAKRESSAYAAGEMTVRQQVQVRFTLD</sequence>
<dbReference type="Gene3D" id="3.30.110.170">
    <property type="entry name" value="Protein of unknown function (DUF541), domain 1"/>
    <property type="match status" value="1"/>
</dbReference>
<dbReference type="Pfam" id="PF04402">
    <property type="entry name" value="SIMPL"/>
    <property type="match status" value="1"/>
</dbReference>
<organism evidence="2 3">
    <name type="scientific">Isoalcanivorax pacificus W11-5</name>
    <dbReference type="NCBI Taxonomy" id="391936"/>
    <lineage>
        <taxon>Bacteria</taxon>
        <taxon>Pseudomonadati</taxon>
        <taxon>Pseudomonadota</taxon>
        <taxon>Gammaproteobacteria</taxon>
        <taxon>Oceanospirillales</taxon>
        <taxon>Alcanivoracaceae</taxon>
        <taxon>Isoalcanivorax</taxon>
    </lineage>
</organism>
<evidence type="ECO:0000256" key="1">
    <source>
        <dbReference type="SAM" id="SignalP"/>
    </source>
</evidence>
<dbReference type="KEGG" id="apac:S7S_11600"/>
<dbReference type="STRING" id="391936.S7S_11600"/>
<dbReference type="PROSITE" id="PS51257">
    <property type="entry name" value="PROKAR_LIPOPROTEIN"/>
    <property type="match status" value="1"/>
</dbReference>
<dbReference type="Gene3D" id="3.30.70.2970">
    <property type="entry name" value="Protein of unknown function (DUF541), domain 2"/>
    <property type="match status" value="1"/>
</dbReference>
<dbReference type="HOGENOM" id="CLU_080344_3_2_6"/>
<dbReference type="EMBL" id="CP004387">
    <property type="protein sequence ID" value="AJD48732.1"/>
    <property type="molecule type" value="Genomic_DNA"/>
</dbReference>
<accession>A0A0B4XR71</accession>
<dbReference type="InterPro" id="IPR007497">
    <property type="entry name" value="SIMPL/DUF541"/>
</dbReference>
<dbReference type="GO" id="GO:0006974">
    <property type="term" value="P:DNA damage response"/>
    <property type="evidence" value="ECO:0007669"/>
    <property type="project" value="TreeGrafter"/>
</dbReference>
<feature type="chain" id="PRO_5002097411" evidence="1">
    <location>
        <begin position="25"/>
        <end position="234"/>
    </location>
</feature>
<protein>
    <submittedName>
        <fullName evidence="2">Enolase</fullName>
    </submittedName>
</protein>
<dbReference type="Proteomes" id="UP000006764">
    <property type="component" value="Chromosome"/>
</dbReference>
<evidence type="ECO:0000313" key="2">
    <source>
        <dbReference type="EMBL" id="AJD48732.1"/>
    </source>
</evidence>
<dbReference type="RefSeq" id="WP_008736965.1">
    <property type="nucleotide sequence ID" value="NZ_CP004387.1"/>
</dbReference>
<dbReference type="AlphaFoldDB" id="A0A0B4XR71"/>
<reference evidence="2 3" key="1">
    <citation type="journal article" date="2012" name="J. Bacteriol.">
        <title>Genome sequence of an alkane-degrading bacterium, Alcanivorax pacificus type strain W11-5, isolated from deep sea sediment.</title>
        <authorList>
            <person name="Lai Q."/>
            <person name="Shao Z."/>
        </authorList>
    </citation>
    <scope>NUCLEOTIDE SEQUENCE [LARGE SCALE GENOMIC DNA]</scope>
    <source>
        <strain evidence="2 3">W11-5</strain>
    </source>
</reference>
<keyword evidence="1" id="KW-0732">Signal</keyword>
<dbReference type="InterPro" id="IPR052022">
    <property type="entry name" value="26kDa_periplasmic_antigen"/>
</dbReference>
<proteinExistence type="predicted"/>
<dbReference type="PANTHER" id="PTHR34387">
    <property type="entry name" value="SLR1258 PROTEIN"/>
    <property type="match status" value="1"/>
</dbReference>